<dbReference type="SUPFAM" id="SSF51735">
    <property type="entry name" value="NAD(P)-binding Rossmann-fold domains"/>
    <property type="match status" value="1"/>
</dbReference>
<evidence type="ECO:0000259" key="1">
    <source>
        <dbReference type="Pfam" id="PF01408"/>
    </source>
</evidence>
<dbReference type="Gene3D" id="3.30.360.10">
    <property type="entry name" value="Dihydrodipicolinate Reductase, domain 2"/>
    <property type="match status" value="1"/>
</dbReference>
<dbReference type="InterPro" id="IPR000683">
    <property type="entry name" value="Gfo/Idh/MocA-like_OxRdtase_N"/>
</dbReference>
<proteinExistence type="predicted"/>
<sequence length="372" mass="39999">MAPIKVGFIGASAGSGLFVRSWAAKAHIPYLVQTPNYTITAMQNSSQASAERAIQDHKIPGEIATYGDPESLAADPNVDLVAVSVKVPLHSRLLRPALEAGKDVFVEWPLAANLKEAEELTALAKSKSVKTIVGLQARQDSSIRKAREMVQSGELGQIISTTMKGAGGIFNASLGTSYEYLLPIENGANMVTIPAGHAIDALCYVVGEFRDLQATLANNIPKIQIVDGEGNILRTVDKTSHDWMSVSGNLVNGGVANVVYEGGSSLTGKSFCWEIVGTKGALVLEGPHGHVQMFHPTLKIVRAGDKEAKLEEIKVEISSKPMDFTFNTGKAWDAFVGQGDGSWTTFEDAVVRHKMIDAIYRSNESGRRESYI</sequence>
<dbReference type="Pfam" id="PF01408">
    <property type="entry name" value="GFO_IDH_MocA"/>
    <property type="match status" value="1"/>
</dbReference>
<accession>A0AAV9NJQ1</accession>
<feature type="domain" description="Gfo/Idh/MocA-like oxidoreductase N-terminal" evidence="1">
    <location>
        <begin position="18"/>
        <end position="134"/>
    </location>
</feature>
<dbReference type="EMBL" id="JAVRRD010000006">
    <property type="protein sequence ID" value="KAK5057891.1"/>
    <property type="molecule type" value="Genomic_DNA"/>
</dbReference>
<dbReference type="SUPFAM" id="SSF55347">
    <property type="entry name" value="Glyceraldehyde-3-phosphate dehydrogenase-like, C-terminal domain"/>
    <property type="match status" value="1"/>
</dbReference>
<feature type="domain" description="Gal80p-like C-terminal" evidence="2">
    <location>
        <begin position="142"/>
        <end position="286"/>
    </location>
</feature>
<organism evidence="3 4">
    <name type="scientific">Exophiala bonariae</name>
    <dbReference type="NCBI Taxonomy" id="1690606"/>
    <lineage>
        <taxon>Eukaryota</taxon>
        <taxon>Fungi</taxon>
        <taxon>Dikarya</taxon>
        <taxon>Ascomycota</taxon>
        <taxon>Pezizomycotina</taxon>
        <taxon>Eurotiomycetes</taxon>
        <taxon>Chaetothyriomycetidae</taxon>
        <taxon>Chaetothyriales</taxon>
        <taxon>Herpotrichiellaceae</taxon>
        <taxon>Exophiala</taxon>
    </lineage>
</organism>
<dbReference type="RefSeq" id="XP_064709009.1">
    <property type="nucleotide sequence ID" value="XM_064855420.1"/>
</dbReference>
<dbReference type="Gene3D" id="3.40.50.720">
    <property type="entry name" value="NAD(P)-binding Rossmann-like Domain"/>
    <property type="match status" value="1"/>
</dbReference>
<dbReference type="PANTHER" id="PTHR43708">
    <property type="entry name" value="CONSERVED EXPRESSED OXIDOREDUCTASE (EUROFUNG)"/>
    <property type="match status" value="1"/>
</dbReference>
<dbReference type="GeneID" id="89980042"/>
<keyword evidence="4" id="KW-1185">Reference proteome</keyword>
<dbReference type="Proteomes" id="UP001358417">
    <property type="component" value="Unassembled WGS sequence"/>
</dbReference>
<protein>
    <recommendedName>
        <fullName evidence="5">Gfo/Idh/MocA-like oxidoreductase N-terminal domain-containing protein</fullName>
    </recommendedName>
</protein>
<dbReference type="InterPro" id="IPR051317">
    <property type="entry name" value="Gfo/Idh/MocA_oxidoreduct"/>
</dbReference>
<dbReference type="PANTHER" id="PTHR43708:SF1">
    <property type="entry name" value="GALACTOSE_LACTOSE METABOLISM REGULATORY PROTEIN GAL80"/>
    <property type="match status" value="1"/>
</dbReference>
<dbReference type="GO" id="GO:0000166">
    <property type="term" value="F:nucleotide binding"/>
    <property type="evidence" value="ECO:0007669"/>
    <property type="project" value="InterPro"/>
</dbReference>
<evidence type="ECO:0000259" key="2">
    <source>
        <dbReference type="Pfam" id="PF22685"/>
    </source>
</evidence>
<evidence type="ECO:0000313" key="3">
    <source>
        <dbReference type="EMBL" id="KAK5057891.1"/>
    </source>
</evidence>
<dbReference type="InterPro" id="IPR055080">
    <property type="entry name" value="Gal80p-like_C"/>
</dbReference>
<reference evidence="3 4" key="1">
    <citation type="submission" date="2023-08" db="EMBL/GenBank/DDBJ databases">
        <title>Black Yeasts Isolated from many extreme environments.</title>
        <authorList>
            <person name="Coleine C."/>
            <person name="Stajich J.E."/>
            <person name="Selbmann L."/>
        </authorList>
    </citation>
    <scope>NUCLEOTIDE SEQUENCE [LARGE SCALE GENOMIC DNA]</scope>
    <source>
        <strain evidence="3 4">CCFEE 5792</strain>
    </source>
</reference>
<name>A0AAV9NJQ1_9EURO</name>
<dbReference type="Pfam" id="PF22685">
    <property type="entry name" value="Gal80p_C-like"/>
    <property type="match status" value="1"/>
</dbReference>
<dbReference type="InterPro" id="IPR036291">
    <property type="entry name" value="NAD(P)-bd_dom_sf"/>
</dbReference>
<gene>
    <name evidence="3" type="ORF">LTR84_011892</name>
</gene>
<evidence type="ECO:0008006" key="5">
    <source>
        <dbReference type="Google" id="ProtNLM"/>
    </source>
</evidence>
<evidence type="ECO:0000313" key="4">
    <source>
        <dbReference type="Proteomes" id="UP001358417"/>
    </source>
</evidence>
<dbReference type="AlphaFoldDB" id="A0AAV9NJQ1"/>
<comment type="caution">
    <text evidence="3">The sequence shown here is derived from an EMBL/GenBank/DDBJ whole genome shotgun (WGS) entry which is preliminary data.</text>
</comment>